<evidence type="ECO:0000313" key="2">
    <source>
        <dbReference type="EMBL" id="PTM51352.1"/>
    </source>
</evidence>
<dbReference type="SUPFAM" id="SSF158682">
    <property type="entry name" value="TerB-like"/>
    <property type="match status" value="1"/>
</dbReference>
<gene>
    <name evidence="2" type="ORF">C8P69_11017</name>
</gene>
<reference evidence="2 3" key="1">
    <citation type="submission" date="2018-04" db="EMBL/GenBank/DDBJ databases">
        <title>Genomic Encyclopedia of Archaeal and Bacterial Type Strains, Phase II (KMG-II): from individual species to whole genera.</title>
        <authorList>
            <person name="Goeker M."/>
        </authorList>
    </citation>
    <scope>NUCLEOTIDE SEQUENCE [LARGE SCALE GENOMIC DNA]</scope>
    <source>
        <strain evidence="2 3">DSM 25521</strain>
    </source>
</reference>
<protein>
    <submittedName>
        <fullName evidence="2">Putative tellurite resistance protein B-like protein</fullName>
    </submittedName>
</protein>
<accession>A0A2T4YXW1</accession>
<evidence type="ECO:0000313" key="3">
    <source>
        <dbReference type="Proteomes" id="UP000241808"/>
    </source>
</evidence>
<comment type="caution">
    <text evidence="2">The sequence shown here is derived from an EMBL/GenBank/DDBJ whole genome shotgun (WGS) entry which is preliminary data.</text>
</comment>
<dbReference type="Proteomes" id="UP000241808">
    <property type="component" value="Unassembled WGS sequence"/>
</dbReference>
<sequence>MLDRFFAMLSDLSEPAHERFGEDDYRLAAAVLLVHVMAVDGRVAPAERDRLRTVLASGFDLSGPDTDRLIESAMDHEAAGDSWTAQAEHLANRLDEQGRRRIVDMMWAVVLADGSAAELEEAVVERAAQLMGVDPNRP</sequence>
<dbReference type="InterPro" id="IPR007791">
    <property type="entry name" value="DjlA_N"/>
</dbReference>
<dbReference type="EMBL" id="PZZL01000010">
    <property type="protein sequence ID" value="PTM51352.1"/>
    <property type="molecule type" value="Genomic_DNA"/>
</dbReference>
<proteinExistence type="predicted"/>
<dbReference type="InterPro" id="IPR029024">
    <property type="entry name" value="TerB-like"/>
</dbReference>
<name>A0A2T4YXW1_9HYPH</name>
<dbReference type="CDD" id="cd07313">
    <property type="entry name" value="terB_like_2"/>
    <property type="match status" value="1"/>
</dbReference>
<dbReference type="AlphaFoldDB" id="A0A2T4YXW1"/>
<dbReference type="Pfam" id="PF05099">
    <property type="entry name" value="TerB"/>
    <property type="match status" value="1"/>
</dbReference>
<feature type="domain" description="Co-chaperone DjlA N-terminal" evidence="1">
    <location>
        <begin position="26"/>
        <end position="135"/>
    </location>
</feature>
<evidence type="ECO:0000259" key="1">
    <source>
        <dbReference type="Pfam" id="PF05099"/>
    </source>
</evidence>
<keyword evidence="3" id="KW-1185">Reference proteome</keyword>
<organism evidence="2 3">
    <name type="scientific">Phreatobacter oligotrophus</name>
    <dbReference type="NCBI Taxonomy" id="1122261"/>
    <lineage>
        <taxon>Bacteria</taxon>
        <taxon>Pseudomonadati</taxon>
        <taxon>Pseudomonadota</taxon>
        <taxon>Alphaproteobacteria</taxon>
        <taxon>Hyphomicrobiales</taxon>
        <taxon>Phreatobacteraceae</taxon>
        <taxon>Phreatobacter</taxon>
    </lineage>
</organism>
<dbReference type="Gene3D" id="1.10.3680.10">
    <property type="entry name" value="TerB-like"/>
    <property type="match status" value="1"/>
</dbReference>